<gene>
    <name evidence="1" type="ORF">CathTA2_2944</name>
    <name evidence="2" type="ORF">HUR95_14975</name>
</gene>
<dbReference type="Gene3D" id="3.30.200.20">
    <property type="entry name" value="Phosphorylase Kinase, domain 1"/>
    <property type="match status" value="1"/>
</dbReference>
<dbReference type="RefSeq" id="WP_007506303.1">
    <property type="nucleotide sequence ID" value="NZ_AFCE01000164.1"/>
</dbReference>
<name>F5LAK9_CALTT</name>
<dbReference type="PANTHER" id="PTHR39179:SF3">
    <property type="entry name" value="COTS-RELATED PROTEIN"/>
    <property type="match status" value="1"/>
</dbReference>
<dbReference type="EMBL" id="CP082237">
    <property type="protein sequence ID" value="QZT33528.1"/>
    <property type="molecule type" value="Genomic_DNA"/>
</dbReference>
<dbReference type="PANTHER" id="PTHR39179">
    <property type="entry name" value="SPORE COAT PROTEIN I"/>
    <property type="match status" value="1"/>
</dbReference>
<evidence type="ECO:0000313" key="2">
    <source>
        <dbReference type="EMBL" id="QZT33528.1"/>
    </source>
</evidence>
<dbReference type="Proteomes" id="UP000010716">
    <property type="component" value="Unassembled WGS sequence"/>
</dbReference>
<organism evidence="1 3">
    <name type="scientific">Caldalkalibacillus thermarum (strain TA2.A1)</name>
    <dbReference type="NCBI Taxonomy" id="986075"/>
    <lineage>
        <taxon>Bacteria</taxon>
        <taxon>Bacillati</taxon>
        <taxon>Bacillota</taxon>
        <taxon>Bacilli</taxon>
        <taxon>Bacillales</taxon>
        <taxon>Bacillaceae</taxon>
        <taxon>Caldalkalibacillus</taxon>
    </lineage>
</organism>
<protein>
    <recommendedName>
        <fullName evidence="5">Spore coat protein YsxE</fullName>
    </recommendedName>
</protein>
<dbReference type="OrthoDB" id="2379727at2"/>
<evidence type="ECO:0000313" key="4">
    <source>
        <dbReference type="Proteomes" id="UP000825179"/>
    </source>
</evidence>
<dbReference type="SUPFAM" id="SSF56112">
    <property type="entry name" value="Protein kinase-like (PK-like)"/>
    <property type="match status" value="1"/>
</dbReference>
<evidence type="ECO:0008006" key="5">
    <source>
        <dbReference type="Google" id="ProtNLM"/>
    </source>
</evidence>
<dbReference type="KEGG" id="cthu:HUR95_14975"/>
<dbReference type="eggNOG" id="COG2334">
    <property type="taxonomic scope" value="Bacteria"/>
</dbReference>
<keyword evidence="4" id="KW-1185">Reference proteome</keyword>
<dbReference type="EMBL" id="AFCE01000164">
    <property type="protein sequence ID" value="EGL81581.1"/>
    <property type="molecule type" value="Genomic_DNA"/>
</dbReference>
<sequence length="346" mass="40942">MWLIDKQEAPALVRELVLNEYDLYPHKTTRVGRVFKLACPQGTFALKETAASVQQLRFLARWFEQFNQKDQFPLIPFYPNKFGDPFVCYLDRLYYVTPWLNDDFEAKYRMDWEPSVLTALGRIHRFTLTRTSLVQKPLEALTQMKMRWQKLLSRMEQYRRKAEQKPLCSPLEGSFLLHFDSLHQRAVRSIVHLEAWLERGKGEYCWPLVLCHGRLTRPHVVFKHGKCYLINFDHSKMAHPVLDLVPFFRRHFAHPLSGRAGDGLTWLAAYENQFPLNRFDKGLLAILLLFPEGPFTEIDMYYQKKKDLPPLKCLHRFEKELERLRHLRRLAKALLHTTSNQSAEKG</sequence>
<reference evidence="1 3" key="1">
    <citation type="journal article" date="2011" name="J. Bacteriol.">
        <title>Draft genome sequence of the thermoalkaliphilic Caldalkalibacillus thermarum strain TA2.A1.</title>
        <authorList>
            <person name="Kalamorz F."/>
            <person name="Keis S."/>
            <person name="McMillan D.G."/>
            <person name="Olsson K."/>
            <person name="Stanton J.A."/>
            <person name="Stockwell P."/>
            <person name="Black M.A."/>
            <person name="Klingeman D.M."/>
            <person name="Land M.L."/>
            <person name="Han C.S."/>
            <person name="Martin S.L."/>
            <person name="Becher S.A."/>
            <person name="Peddie C.J."/>
            <person name="Morgan H.W."/>
            <person name="Matthies D."/>
            <person name="Preiss L."/>
            <person name="Meier T."/>
            <person name="Brown S.D."/>
            <person name="Cook G.M."/>
        </authorList>
    </citation>
    <scope>NUCLEOTIDE SEQUENCE [LARGE SCALE GENOMIC DNA]</scope>
    <source>
        <strain evidence="1 3">TA2.A1</strain>
    </source>
</reference>
<dbReference type="AlphaFoldDB" id="F5LAK9"/>
<accession>F5LAK9</accession>
<evidence type="ECO:0000313" key="3">
    <source>
        <dbReference type="Proteomes" id="UP000010716"/>
    </source>
</evidence>
<dbReference type="InterPro" id="IPR047175">
    <property type="entry name" value="CotS-like"/>
</dbReference>
<dbReference type="Proteomes" id="UP000825179">
    <property type="component" value="Chromosome"/>
</dbReference>
<proteinExistence type="predicted"/>
<reference evidence="2" key="3">
    <citation type="submission" date="2021-08" db="EMBL/GenBank/DDBJ databases">
        <authorList>
            <person name="de Jong S."/>
            <person name="van den Broek M."/>
            <person name="Merkel A."/>
            <person name="de la Torre Cortes P."/>
            <person name="Kalamorz F."/>
            <person name="Cook G."/>
            <person name="van Loosdrecht M."/>
            <person name="McMillan D."/>
        </authorList>
    </citation>
    <scope>NUCLEOTIDE SEQUENCE</scope>
    <source>
        <strain evidence="2">TA2.A1</strain>
    </source>
</reference>
<dbReference type="GO" id="GO:0042601">
    <property type="term" value="C:endospore-forming forespore"/>
    <property type="evidence" value="ECO:0007669"/>
    <property type="project" value="TreeGrafter"/>
</dbReference>
<reference evidence="2 4" key="2">
    <citation type="journal article" date="2020" name="Extremophiles">
        <title>Genomic analysis of Caldalkalibacillus thermarum TA2.A1 reveals aerobic alkaliphilic metabolism and evolutionary hallmarks linking alkaliphilic bacteria and plant life.</title>
        <authorList>
            <person name="de Jong S.I."/>
            <person name="van den Broek M.A."/>
            <person name="Merkel A.Y."/>
            <person name="de la Torre Cortes P."/>
            <person name="Kalamorz F."/>
            <person name="Cook G.M."/>
            <person name="van Loosdrecht M.C.M."/>
            <person name="McMillan D.G.G."/>
        </authorList>
    </citation>
    <scope>NUCLEOTIDE SEQUENCE [LARGE SCALE GENOMIC DNA]</scope>
    <source>
        <strain evidence="2 4">TA2.A1</strain>
    </source>
</reference>
<dbReference type="InterPro" id="IPR011009">
    <property type="entry name" value="Kinase-like_dom_sf"/>
</dbReference>
<evidence type="ECO:0000313" key="1">
    <source>
        <dbReference type="EMBL" id="EGL81581.1"/>
    </source>
</evidence>
<dbReference type="Gene3D" id="3.90.1200.10">
    <property type="match status" value="1"/>
</dbReference>